<feature type="region of interest" description="Disordered" evidence="1">
    <location>
        <begin position="336"/>
        <end position="480"/>
    </location>
</feature>
<feature type="compositionally biased region" description="Polar residues" evidence="1">
    <location>
        <begin position="147"/>
        <end position="156"/>
    </location>
</feature>
<dbReference type="AlphaFoldDB" id="A0AA39XJQ4"/>
<proteinExistence type="predicted"/>
<evidence type="ECO:0000256" key="1">
    <source>
        <dbReference type="SAM" id="MobiDB-lite"/>
    </source>
</evidence>
<feature type="region of interest" description="Disordered" evidence="1">
    <location>
        <begin position="130"/>
        <end position="257"/>
    </location>
</feature>
<reference evidence="2" key="1">
    <citation type="submission" date="2023-06" db="EMBL/GenBank/DDBJ databases">
        <title>Genome-scale phylogeny and comparative genomics of the fungal order Sordariales.</title>
        <authorList>
            <consortium name="Lawrence Berkeley National Laboratory"/>
            <person name="Hensen N."/>
            <person name="Bonometti L."/>
            <person name="Westerberg I."/>
            <person name="Brannstrom I.O."/>
            <person name="Guillou S."/>
            <person name="Cros-Aarteil S."/>
            <person name="Calhoun S."/>
            <person name="Haridas S."/>
            <person name="Kuo A."/>
            <person name="Mondo S."/>
            <person name="Pangilinan J."/>
            <person name="Riley R."/>
            <person name="LaButti K."/>
            <person name="Andreopoulos B."/>
            <person name="Lipzen A."/>
            <person name="Chen C."/>
            <person name="Yanf M."/>
            <person name="Daum C."/>
            <person name="Ng V."/>
            <person name="Clum A."/>
            <person name="Steindorff A."/>
            <person name="Ohm R."/>
            <person name="Martin F."/>
            <person name="Silar P."/>
            <person name="Natvig D."/>
            <person name="Lalanne C."/>
            <person name="Gautier V."/>
            <person name="Ament-velasquez S.L."/>
            <person name="Kruys A."/>
            <person name="Hutchinson M.I."/>
            <person name="Powell A.J."/>
            <person name="Barry K."/>
            <person name="Miller A.N."/>
            <person name="Grigoriev I.V."/>
            <person name="Debuchy R."/>
            <person name="Gladieux P."/>
            <person name="Thoren M.H."/>
            <person name="Johannesson H."/>
        </authorList>
    </citation>
    <scope>NUCLEOTIDE SEQUENCE</scope>
    <source>
        <strain evidence="2">SMH3391-2</strain>
    </source>
</reference>
<feature type="compositionally biased region" description="Polar residues" evidence="1">
    <location>
        <begin position="493"/>
        <end position="512"/>
    </location>
</feature>
<evidence type="ECO:0000313" key="2">
    <source>
        <dbReference type="EMBL" id="KAK0635264.1"/>
    </source>
</evidence>
<feature type="compositionally biased region" description="Low complexity" evidence="1">
    <location>
        <begin position="550"/>
        <end position="565"/>
    </location>
</feature>
<feature type="compositionally biased region" description="Basic residues" evidence="1">
    <location>
        <begin position="245"/>
        <end position="254"/>
    </location>
</feature>
<evidence type="ECO:0000313" key="3">
    <source>
        <dbReference type="Proteomes" id="UP001174934"/>
    </source>
</evidence>
<comment type="caution">
    <text evidence="2">The sequence shown here is derived from an EMBL/GenBank/DDBJ whole genome shotgun (WGS) entry which is preliminary data.</text>
</comment>
<name>A0AA39XJQ4_9PEZI</name>
<accession>A0AA39XJQ4</accession>
<feature type="compositionally biased region" description="Polar residues" evidence="1">
    <location>
        <begin position="164"/>
        <end position="176"/>
    </location>
</feature>
<feature type="region of interest" description="Disordered" evidence="1">
    <location>
        <begin position="1"/>
        <end position="109"/>
    </location>
</feature>
<feature type="compositionally biased region" description="Low complexity" evidence="1">
    <location>
        <begin position="39"/>
        <end position="69"/>
    </location>
</feature>
<sequence>MYIYSKPQGLGHAGLEGSKGDNAMSLKQEPLSRPHQQHPLSPSSSSGPTPTSASASASTSASTLLPSSSKPVPPERLSRSRPRSFPFSIPTLLFQPNPSSTSLAPSIAEGRPIPLDDAITAHRTSALQKLNSTYPSATRGSHYAKSTGAQSSTYSQPVLVRTYSGPSPSQSQASYNVQSQRYRPSSSSRGGSRRVPLPLSSRSGAGLSSRPTKPALSGLETGGGGDSNESNTLINESSISGVNMPHHKTKKSSSKKLPLPWQWPVVSTRQEPDEAKLPPLEAFSFKSFMAEMQARGGENDIGADLDRIAEICAHSRYSLSNQYEVHVSPHGTGIPFGAHGVASSSSGSRRKSRSHGHGTAGGPTLQAITSDDDENSAARSHRKRKSTGRRRSAAYGTLETIMSSSRSSEEDKTKTKKKSAAEIADEIRGRVSIKNWDNSTASGSGSGSTSRANAEDGSHGTTTTRESGDNQQEYTAKLARKKSASFATALMDTSRSTAGQQNDAGSSSQHKSTLALVSEPALPQTSSSHLGVRTTAAPGSDGPSDDSNASQEGQPESSSQSTSEQIEVHLADQLPHQASSREPVGAYGGLHQGWGAWIPWRGSGAQQQTITETSSATKLSYPRDTATTLSHAEGSLRQLLKTVNVTAETRGKPSTAARKDNAR</sequence>
<feature type="region of interest" description="Disordered" evidence="1">
    <location>
        <begin position="493"/>
        <end position="565"/>
    </location>
</feature>
<dbReference type="EMBL" id="JAULSR010000001">
    <property type="protein sequence ID" value="KAK0635264.1"/>
    <property type="molecule type" value="Genomic_DNA"/>
</dbReference>
<feature type="compositionally biased region" description="Low complexity" evidence="1">
    <location>
        <begin position="177"/>
        <end position="211"/>
    </location>
</feature>
<feature type="compositionally biased region" description="Low complexity" evidence="1">
    <location>
        <begin position="439"/>
        <end position="450"/>
    </location>
</feature>
<feature type="compositionally biased region" description="Polar residues" evidence="1">
    <location>
        <begin position="130"/>
        <end position="139"/>
    </location>
</feature>
<feature type="compositionally biased region" description="Low complexity" evidence="1">
    <location>
        <begin position="337"/>
        <end position="347"/>
    </location>
</feature>
<organism evidence="2 3">
    <name type="scientific">Bombardia bombarda</name>
    <dbReference type="NCBI Taxonomy" id="252184"/>
    <lineage>
        <taxon>Eukaryota</taxon>
        <taxon>Fungi</taxon>
        <taxon>Dikarya</taxon>
        <taxon>Ascomycota</taxon>
        <taxon>Pezizomycotina</taxon>
        <taxon>Sordariomycetes</taxon>
        <taxon>Sordariomycetidae</taxon>
        <taxon>Sordariales</taxon>
        <taxon>Lasiosphaeriaceae</taxon>
        <taxon>Bombardia</taxon>
    </lineage>
</organism>
<keyword evidence="3" id="KW-1185">Reference proteome</keyword>
<feature type="compositionally biased region" description="Polar residues" evidence="1">
    <location>
        <begin position="227"/>
        <end position="241"/>
    </location>
</feature>
<gene>
    <name evidence="2" type="ORF">B0T17DRAFT_586836</name>
</gene>
<dbReference type="Proteomes" id="UP001174934">
    <property type="component" value="Unassembled WGS sequence"/>
</dbReference>
<feature type="compositionally biased region" description="Basic residues" evidence="1">
    <location>
        <begin position="379"/>
        <end position="392"/>
    </location>
</feature>
<feature type="compositionally biased region" description="Polar residues" evidence="1">
    <location>
        <begin position="459"/>
        <end position="474"/>
    </location>
</feature>
<feature type="compositionally biased region" description="Polar residues" evidence="1">
    <location>
        <begin position="94"/>
        <end position="104"/>
    </location>
</feature>
<protein>
    <submittedName>
        <fullName evidence="2">Uncharacterized protein</fullName>
    </submittedName>
</protein>